<dbReference type="InterPro" id="IPR010574">
    <property type="entry name" value="Ala_export_AlaE"/>
</dbReference>
<evidence type="ECO:0000256" key="6">
    <source>
        <dbReference type="ARBA" id="ARBA00022989"/>
    </source>
</evidence>
<sequence>MSPQSLSQATEAIPVSPPVMALEDETPVETAQCTNARLNQRNNRRTRWSEWLLDVFAMNSFSWAVAIPIELVLAGMSWREHLKVRLLAVVFNTLIARPFSLYRNWVVARFGRGGTLHNYGVDTFVFLSFQLPLYTANMLLGGASVGEIATACITFALIAGVLGRPYGMYLDCLRRLWSRGRHHRTGGESHGATVDLERA</sequence>
<accession>A0ABT1NYW8</accession>
<evidence type="ECO:0000256" key="5">
    <source>
        <dbReference type="ARBA" id="ARBA00022970"/>
    </source>
</evidence>
<evidence type="ECO:0000313" key="9">
    <source>
        <dbReference type="EMBL" id="MCQ3829076.1"/>
    </source>
</evidence>
<keyword evidence="3" id="KW-0997">Cell inner membrane</keyword>
<reference evidence="9" key="1">
    <citation type="thesis" date="2020" institute="Technische Universitat Dresden" country="Dresden, Germany">
        <title>The Agarolytic System of Microbulbifer elongatus PORT2, Isolated from Batu Karas, Pangandaran West Java Indonesia.</title>
        <authorList>
            <person name="Anggraeni S.R."/>
        </authorList>
    </citation>
    <scope>NUCLEOTIDE SEQUENCE</scope>
    <source>
        <strain evidence="9">PORT2</strain>
    </source>
</reference>
<evidence type="ECO:0000256" key="8">
    <source>
        <dbReference type="SAM" id="Phobius"/>
    </source>
</evidence>
<dbReference type="Pfam" id="PF06610">
    <property type="entry name" value="AlaE"/>
    <property type="match status" value="1"/>
</dbReference>
<evidence type="ECO:0000256" key="7">
    <source>
        <dbReference type="ARBA" id="ARBA00023136"/>
    </source>
</evidence>
<name>A0ABT1NYW8_9GAMM</name>
<dbReference type="EMBL" id="JACASI010000015">
    <property type="protein sequence ID" value="MCQ3829076.1"/>
    <property type="molecule type" value="Genomic_DNA"/>
</dbReference>
<gene>
    <name evidence="9" type="primary">alaE</name>
    <name evidence="9" type="ORF">HXX02_06440</name>
</gene>
<keyword evidence="2" id="KW-1003">Cell membrane</keyword>
<protein>
    <submittedName>
        <fullName evidence="9">L-alanine exporter AlaE</fullName>
    </submittedName>
</protein>
<feature type="transmembrane region" description="Helical" evidence="8">
    <location>
        <begin position="148"/>
        <end position="167"/>
    </location>
</feature>
<evidence type="ECO:0000313" key="10">
    <source>
        <dbReference type="Proteomes" id="UP001205566"/>
    </source>
</evidence>
<keyword evidence="6 8" id="KW-1133">Transmembrane helix</keyword>
<dbReference type="RefSeq" id="WP_255873926.1">
    <property type="nucleotide sequence ID" value="NZ_JACASI010000015.1"/>
</dbReference>
<evidence type="ECO:0000256" key="1">
    <source>
        <dbReference type="ARBA" id="ARBA00022448"/>
    </source>
</evidence>
<comment type="caution">
    <text evidence="9">The sequence shown here is derived from an EMBL/GenBank/DDBJ whole genome shotgun (WGS) entry which is preliminary data.</text>
</comment>
<dbReference type="Proteomes" id="UP001205566">
    <property type="component" value="Unassembled WGS sequence"/>
</dbReference>
<keyword evidence="4 8" id="KW-0812">Transmembrane</keyword>
<evidence type="ECO:0000256" key="3">
    <source>
        <dbReference type="ARBA" id="ARBA00022519"/>
    </source>
</evidence>
<organism evidence="9 10">
    <name type="scientific">Microbulbifer elongatus</name>
    <dbReference type="NCBI Taxonomy" id="86173"/>
    <lineage>
        <taxon>Bacteria</taxon>
        <taxon>Pseudomonadati</taxon>
        <taxon>Pseudomonadota</taxon>
        <taxon>Gammaproteobacteria</taxon>
        <taxon>Cellvibrionales</taxon>
        <taxon>Microbulbiferaceae</taxon>
        <taxon>Microbulbifer</taxon>
    </lineage>
</organism>
<evidence type="ECO:0000256" key="2">
    <source>
        <dbReference type="ARBA" id="ARBA00022475"/>
    </source>
</evidence>
<keyword evidence="10" id="KW-1185">Reference proteome</keyword>
<evidence type="ECO:0000256" key="4">
    <source>
        <dbReference type="ARBA" id="ARBA00022692"/>
    </source>
</evidence>
<keyword evidence="5" id="KW-0029">Amino-acid transport</keyword>
<feature type="transmembrane region" description="Helical" evidence="8">
    <location>
        <begin position="51"/>
        <end position="78"/>
    </location>
</feature>
<keyword evidence="1" id="KW-0813">Transport</keyword>
<proteinExistence type="predicted"/>
<keyword evidence="7 8" id="KW-0472">Membrane</keyword>